<evidence type="ECO:0000256" key="5">
    <source>
        <dbReference type="PROSITE-ProRule" id="PRU00125"/>
    </source>
</evidence>
<feature type="region of interest" description="Disordered" evidence="6">
    <location>
        <begin position="163"/>
        <end position="206"/>
    </location>
</feature>
<feature type="compositionally biased region" description="Polar residues" evidence="6">
    <location>
        <begin position="31"/>
        <end position="46"/>
    </location>
</feature>
<dbReference type="STRING" id="7918.ENSLOCP00000009573"/>
<dbReference type="FunFam" id="2.10.110.10:FF:000097">
    <property type="entry name" value="Filamin-binding LIM protein 1"/>
    <property type="match status" value="1"/>
</dbReference>
<dbReference type="Proteomes" id="UP000018468">
    <property type="component" value="Linkage group LG25"/>
</dbReference>
<dbReference type="FunFam" id="2.10.110.10:FF:000088">
    <property type="entry name" value="Filamin binding LIM protein 1"/>
    <property type="match status" value="1"/>
</dbReference>
<keyword evidence="2" id="KW-0677">Repeat</keyword>
<dbReference type="OMA" id="DICAFCN"/>
<keyword evidence="1 5" id="KW-0479">Metal-binding</keyword>
<dbReference type="EMBL" id="AHAT01010003">
    <property type="status" value="NOT_ANNOTATED_CDS"/>
    <property type="molecule type" value="Genomic_DNA"/>
</dbReference>
<accession>W5MMG4</accession>
<proteinExistence type="predicted"/>
<dbReference type="EMBL" id="AHAT01010004">
    <property type="status" value="NOT_ANNOTATED_CDS"/>
    <property type="molecule type" value="Genomic_DNA"/>
</dbReference>
<dbReference type="HOGENOM" id="CLU_062552_0_0_1"/>
<dbReference type="GO" id="GO:0005925">
    <property type="term" value="C:focal adhesion"/>
    <property type="evidence" value="ECO:0000318"/>
    <property type="project" value="GO_Central"/>
</dbReference>
<dbReference type="GeneTree" id="ENSGT00940000159003"/>
<keyword evidence="4 5" id="KW-0440">LIM domain</keyword>
<dbReference type="InParanoid" id="W5MMG4"/>
<dbReference type="GO" id="GO:0098609">
    <property type="term" value="P:cell-cell adhesion"/>
    <property type="evidence" value="ECO:0000318"/>
    <property type="project" value="GO_Central"/>
</dbReference>
<dbReference type="PROSITE" id="PS00478">
    <property type="entry name" value="LIM_DOMAIN_1"/>
    <property type="match status" value="1"/>
</dbReference>
<evidence type="ECO:0000259" key="7">
    <source>
        <dbReference type="PROSITE" id="PS50023"/>
    </source>
</evidence>
<dbReference type="FunFam" id="2.10.110.10:FF:000281">
    <property type="entry name" value="Filamin binding LIM protein 1"/>
    <property type="match status" value="1"/>
</dbReference>
<dbReference type="PANTHER" id="PTHR24207:SF1">
    <property type="entry name" value="FILAMIN-BINDING LIM PROTEIN 1"/>
    <property type="match status" value="1"/>
</dbReference>
<dbReference type="PANTHER" id="PTHR24207">
    <property type="entry name" value="ZYX102 PROTEIN"/>
    <property type="match status" value="1"/>
</dbReference>
<feature type="compositionally biased region" description="Pro residues" evidence="6">
    <location>
        <begin position="131"/>
        <end position="143"/>
    </location>
</feature>
<evidence type="ECO:0000256" key="1">
    <source>
        <dbReference type="ARBA" id="ARBA00022723"/>
    </source>
</evidence>
<dbReference type="Bgee" id="ENSLOCG00000007884">
    <property type="expression patterns" value="Expressed in zone of skin and 11 other cell types or tissues"/>
</dbReference>
<name>W5MMG4_LEPOC</name>
<evidence type="ECO:0000256" key="3">
    <source>
        <dbReference type="ARBA" id="ARBA00022833"/>
    </source>
</evidence>
<dbReference type="AlphaFoldDB" id="W5MMG4"/>
<organism evidence="8 9">
    <name type="scientific">Lepisosteus oculatus</name>
    <name type="common">Spotted gar</name>
    <dbReference type="NCBI Taxonomy" id="7918"/>
    <lineage>
        <taxon>Eukaryota</taxon>
        <taxon>Metazoa</taxon>
        <taxon>Chordata</taxon>
        <taxon>Craniata</taxon>
        <taxon>Vertebrata</taxon>
        <taxon>Euteleostomi</taxon>
        <taxon>Actinopterygii</taxon>
        <taxon>Neopterygii</taxon>
        <taxon>Holostei</taxon>
        <taxon>Semionotiformes</taxon>
        <taxon>Lepisosteidae</taxon>
        <taxon>Lepisosteus</taxon>
    </lineage>
</organism>
<keyword evidence="9" id="KW-1185">Reference proteome</keyword>
<keyword evidence="3 5" id="KW-0862">Zinc</keyword>
<feature type="compositionally biased region" description="Low complexity" evidence="6">
    <location>
        <begin position="53"/>
        <end position="67"/>
    </location>
</feature>
<dbReference type="SMART" id="SM00132">
    <property type="entry name" value="LIM"/>
    <property type="match status" value="3"/>
</dbReference>
<dbReference type="InterPro" id="IPR001781">
    <property type="entry name" value="Znf_LIM"/>
</dbReference>
<evidence type="ECO:0000256" key="2">
    <source>
        <dbReference type="ARBA" id="ARBA00022737"/>
    </source>
</evidence>
<reference evidence="9" key="1">
    <citation type="submission" date="2011-12" db="EMBL/GenBank/DDBJ databases">
        <title>The Draft Genome of Lepisosteus oculatus.</title>
        <authorList>
            <consortium name="The Broad Institute Genome Assembly &amp; Analysis Group"/>
            <consortium name="Computational R&amp;D Group"/>
            <consortium name="and Sequencing Platform"/>
            <person name="Di Palma F."/>
            <person name="Alfoldi J."/>
            <person name="Johnson J."/>
            <person name="Berlin A."/>
            <person name="Gnerre S."/>
            <person name="Jaffe D."/>
            <person name="MacCallum I."/>
            <person name="Young S."/>
            <person name="Walker B.J."/>
            <person name="Lander E.S."/>
            <person name="Lindblad-Toh K."/>
        </authorList>
    </citation>
    <scope>NUCLEOTIDE SEQUENCE [LARGE SCALE GENOMIC DNA]</scope>
</reference>
<dbReference type="eggNOG" id="KOG1701">
    <property type="taxonomic scope" value="Eukaryota"/>
</dbReference>
<feature type="domain" description="LIM zinc-binding" evidence="7">
    <location>
        <begin position="213"/>
        <end position="272"/>
    </location>
</feature>
<dbReference type="GO" id="GO:0046872">
    <property type="term" value="F:metal ion binding"/>
    <property type="evidence" value="ECO:0007669"/>
    <property type="project" value="UniProtKB-KW"/>
</dbReference>
<evidence type="ECO:0000313" key="8">
    <source>
        <dbReference type="Ensembl" id="ENSLOCP00000009573.1"/>
    </source>
</evidence>
<sequence>MAAPQPQKRMVSSVFITLAPPYRAQVRPASRDTQPSATGTGSQPPNTGGAGFTRTASPPATRAAPTANGQHQAQPSPGWRGSKGTGPTGSAALATAASAALTTAASTARTTALTTAASTALTTAGNNFPSVLPPPPPPPPPEAALPAFSSPCLPLPPPPLAVTAPPVSSAGPLHTLKGTAAGQGRQCEEQAPSGGEKQPVDQPLDSQPSCSSEICGYCHKLVPSTEPAVEALSKTYHAGCFQCRQCRRPLAGQLYYNKVGTPLCEPCYSATLERCMRCSQVIQDHVIRAMGKASHPECFICTVCSRPIGEEKFAVDDKNELYCLQDYYRTFAPECSVCRQLIVPREDGKDAYTVECLGRCFHEDCYRCENCRVLLSP</sequence>
<evidence type="ECO:0000256" key="4">
    <source>
        <dbReference type="ARBA" id="ARBA00023038"/>
    </source>
</evidence>
<reference evidence="8" key="3">
    <citation type="submission" date="2025-09" db="UniProtKB">
        <authorList>
            <consortium name="Ensembl"/>
        </authorList>
    </citation>
    <scope>IDENTIFICATION</scope>
</reference>
<dbReference type="Ensembl" id="ENSLOCT00000009584.1">
    <property type="protein sequence ID" value="ENSLOCP00000009573.1"/>
    <property type="gene ID" value="ENSLOCG00000007884.1"/>
</dbReference>
<dbReference type="SUPFAM" id="SSF57716">
    <property type="entry name" value="Glucocorticoid receptor-like (DNA-binding domain)"/>
    <property type="match status" value="2"/>
</dbReference>
<feature type="region of interest" description="Disordered" evidence="6">
    <location>
        <begin position="19"/>
        <end position="91"/>
    </location>
</feature>
<feature type="domain" description="LIM zinc-binding" evidence="7">
    <location>
        <begin position="273"/>
        <end position="333"/>
    </location>
</feature>
<dbReference type="GO" id="GO:0031005">
    <property type="term" value="F:filamin binding"/>
    <property type="evidence" value="ECO:0000318"/>
    <property type="project" value="GO_Central"/>
</dbReference>
<reference evidence="8" key="2">
    <citation type="submission" date="2025-08" db="UniProtKB">
        <authorList>
            <consortium name="Ensembl"/>
        </authorList>
    </citation>
    <scope>IDENTIFICATION</scope>
</reference>
<dbReference type="PROSITE" id="PS50023">
    <property type="entry name" value="LIM_DOMAIN_2"/>
    <property type="match status" value="2"/>
</dbReference>
<dbReference type="Pfam" id="PF00412">
    <property type="entry name" value="LIM"/>
    <property type="match status" value="2"/>
</dbReference>
<evidence type="ECO:0000313" key="9">
    <source>
        <dbReference type="Proteomes" id="UP000018468"/>
    </source>
</evidence>
<evidence type="ECO:0000256" key="6">
    <source>
        <dbReference type="SAM" id="MobiDB-lite"/>
    </source>
</evidence>
<dbReference type="Gene3D" id="2.10.110.10">
    <property type="entry name" value="Cysteine Rich Protein"/>
    <property type="match status" value="3"/>
</dbReference>
<dbReference type="GO" id="GO:0001725">
    <property type="term" value="C:stress fiber"/>
    <property type="evidence" value="ECO:0000318"/>
    <property type="project" value="GO_Central"/>
</dbReference>
<feature type="region of interest" description="Disordered" evidence="6">
    <location>
        <begin position="127"/>
        <end position="150"/>
    </location>
</feature>
<protein>
    <submittedName>
        <fullName evidence="8">Filamin binding LIM protein 1</fullName>
    </submittedName>
</protein>